<dbReference type="InterPro" id="IPR050109">
    <property type="entry name" value="HTH-type_TetR-like_transc_reg"/>
</dbReference>
<dbReference type="PANTHER" id="PTHR30055">
    <property type="entry name" value="HTH-TYPE TRANSCRIPTIONAL REGULATOR RUTR"/>
    <property type="match status" value="1"/>
</dbReference>
<dbReference type="OrthoDB" id="63332at2"/>
<dbReference type="PROSITE" id="PS50977">
    <property type="entry name" value="HTH_TETR_2"/>
    <property type="match status" value="1"/>
</dbReference>
<dbReference type="InterPro" id="IPR009057">
    <property type="entry name" value="Homeodomain-like_sf"/>
</dbReference>
<name>A0A514BMZ6_9GAMM</name>
<dbReference type="GO" id="GO:0000976">
    <property type="term" value="F:transcription cis-regulatory region binding"/>
    <property type="evidence" value="ECO:0007669"/>
    <property type="project" value="TreeGrafter"/>
</dbReference>
<reference evidence="7 8" key="1">
    <citation type="submission" date="2019-06" db="EMBL/GenBank/DDBJ databases">
        <title>Lysobacter alkalisoli sp. nov. isolated from saline-alkali soil.</title>
        <authorList>
            <person name="Sun J.-Q."/>
            <person name="Xu L."/>
        </authorList>
    </citation>
    <scope>NUCLEOTIDE SEQUENCE [LARGE SCALE GENOMIC DNA]</scope>
    <source>
        <strain evidence="7 8">SJ-36</strain>
    </source>
</reference>
<keyword evidence="1" id="KW-0805">Transcription regulation</keyword>
<dbReference type="SUPFAM" id="SSF46689">
    <property type="entry name" value="Homeodomain-like"/>
    <property type="match status" value="1"/>
</dbReference>
<dbReference type="Pfam" id="PF00440">
    <property type="entry name" value="TetR_N"/>
    <property type="match status" value="1"/>
</dbReference>
<dbReference type="GO" id="GO:0003700">
    <property type="term" value="F:DNA-binding transcription factor activity"/>
    <property type="evidence" value="ECO:0007669"/>
    <property type="project" value="TreeGrafter"/>
</dbReference>
<dbReference type="RefSeq" id="WP_141622107.1">
    <property type="nucleotide sequence ID" value="NZ_CP041242.1"/>
</dbReference>
<sequence>MSTTPPGKRSYAKRKRQESQDETRQRIVEASMHLHEEIGPRATTISAIAQRAGVTRLTVYRHFPDETAVFQACTSHWLSLNPPPAPSAWAGVTDPYQRADAAIAAFHRYYASTTAMWMAAHRDVADVPALQGPMAEFSALVDEIADDLFRQFKVRRHRVQLQATLRHVLAFTTWASLQRLGLDDPGKTKLARAWIAAVT</sequence>
<evidence type="ECO:0000256" key="3">
    <source>
        <dbReference type="ARBA" id="ARBA00023163"/>
    </source>
</evidence>
<feature type="DNA-binding region" description="H-T-H motif" evidence="4">
    <location>
        <begin position="44"/>
        <end position="63"/>
    </location>
</feature>
<accession>A0A514BMZ6</accession>
<evidence type="ECO:0000256" key="1">
    <source>
        <dbReference type="ARBA" id="ARBA00023015"/>
    </source>
</evidence>
<dbReference type="PRINTS" id="PR00455">
    <property type="entry name" value="HTHTETR"/>
</dbReference>
<keyword evidence="2 4" id="KW-0238">DNA-binding</keyword>
<dbReference type="KEGG" id="lyj:FKV23_00525"/>
<evidence type="ECO:0000256" key="5">
    <source>
        <dbReference type="SAM" id="MobiDB-lite"/>
    </source>
</evidence>
<protein>
    <submittedName>
        <fullName evidence="7">TetR/AcrR family transcriptional regulator</fullName>
    </submittedName>
</protein>
<organism evidence="7 8">
    <name type="scientific">Marilutibacter alkalisoli</name>
    <dbReference type="NCBI Taxonomy" id="2591633"/>
    <lineage>
        <taxon>Bacteria</taxon>
        <taxon>Pseudomonadati</taxon>
        <taxon>Pseudomonadota</taxon>
        <taxon>Gammaproteobacteria</taxon>
        <taxon>Lysobacterales</taxon>
        <taxon>Lysobacteraceae</taxon>
        <taxon>Marilutibacter</taxon>
    </lineage>
</organism>
<feature type="domain" description="HTH tetR-type" evidence="6">
    <location>
        <begin position="21"/>
        <end position="81"/>
    </location>
</feature>
<evidence type="ECO:0000313" key="7">
    <source>
        <dbReference type="EMBL" id="QDH68764.1"/>
    </source>
</evidence>
<gene>
    <name evidence="7" type="ORF">FKV23_00525</name>
</gene>
<evidence type="ECO:0000313" key="8">
    <source>
        <dbReference type="Proteomes" id="UP000317199"/>
    </source>
</evidence>
<dbReference type="Proteomes" id="UP000317199">
    <property type="component" value="Chromosome"/>
</dbReference>
<dbReference type="PANTHER" id="PTHR30055:SF234">
    <property type="entry name" value="HTH-TYPE TRANSCRIPTIONAL REGULATOR BETI"/>
    <property type="match status" value="1"/>
</dbReference>
<dbReference type="Gene3D" id="1.10.357.10">
    <property type="entry name" value="Tetracycline Repressor, domain 2"/>
    <property type="match status" value="1"/>
</dbReference>
<evidence type="ECO:0000256" key="4">
    <source>
        <dbReference type="PROSITE-ProRule" id="PRU00335"/>
    </source>
</evidence>
<dbReference type="AlphaFoldDB" id="A0A514BMZ6"/>
<dbReference type="EMBL" id="CP041242">
    <property type="protein sequence ID" value="QDH68764.1"/>
    <property type="molecule type" value="Genomic_DNA"/>
</dbReference>
<dbReference type="InterPro" id="IPR001647">
    <property type="entry name" value="HTH_TetR"/>
</dbReference>
<keyword evidence="3" id="KW-0804">Transcription</keyword>
<evidence type="ECO:0000256" key="2">
    <source>
        <dbReference type="ARBA" id="ARBA00023125"/>
    </source>
</evidence>
<feature type="region of interest" description="Disordered" evidence="5">
    <location>
        <begin position="1"/>
        <end position="24"/>
    </location>
</feature>
<proteinExistence type="predicted"/>
<keyword evidence="8" id="KW-1185">Reference proteome</keyword>
<evidence type="ECO:0000259" key="6">
    <source>
        <dbReference type="PROSITE" id="PS50977"/>
    </source>
</evidence>